<feature type="region of interest" description="Disordered" evidence="4">
    <location>
        <begin position="1"/>
        <end position="157"/>
    </location>
</feature>
<dbReference type="Pfam" id="PF13365">
    <property type="entry name" value="Trypsin_2"/>
    <property type="match status" value="1"/>
</dbReference>
<keyword evidence="5" id="KW-0472">Membrane</keyword>
<dbReference type="InterPro" id="IPR001478">
    <property type="entry name" value="PDZ"/>
</dbReference>
<dbReference type="InterPro" id="IPR009003">
    <property type="entry name" value="Peptidase_S1_PA"/>
</dbReference>
<evidence type="ECO:0000256" key="1">
    <source>
        <dbReference type="ARBA" id="ARBA00010541"/>
    </source>
</evidence>
<protein>
    <submittedName>
        <fullName evidence="7">S1-C subfamily serine protease</fullName>
    </submittedName>
</protein>
<dbReference type="PANTHER" id="PTHR43343:SF3">
    <property type="entry name" value="PROTEASE DO-LIKE 8, CHLOROPLASTIC"/>
    <property type="match status" value="1"/>
</dbReference>
<dbReference type="GO" id="GO:0004252">
    <property type="term" value="F:serine-type endopeptidase activity"/>
    <property type="evidence" value="ECO:0007669"/>
    <property type="project" value="InterPro"/>
</dbReference>
<dbReference type="Pfam" id="PF13180">
    <property type="entry name" value="PDZ_2"/>
    <property type="match status" value="1"/>
</dbReference>
<keyword evidence="8" id="KW-1185">Reference proteome</keyword>
<accession>A0A2T0LME5</accession>
<dbReference type="Proteomes" id="UP000238362">
    <property type="component" value="Unassembled WGS sequence"/>
</dbReference>
<feature type="compositionally biased region" description="Low complexity" evidence="4">
    <location>
        <begin position="132"/>
        <end position="147"/>
    </location>
</feature>
<feature type="transmembrane region" description="Helical" evidence="5">
    <location>
        <begin position="177"/>
        <end position="199"/>
    </location>
</feature>
<dbReference type="InterPro" id="IPR036034">
    <property type="entry name" value="PDZ_sf"/>
</dbReference>
<dbReference type="SMART" id="SM00228">
    <property type="entry name" value="PDZ"/>
    <property type="match status" value="1"/>
</dbReference>
<dbReference type="PROSITE" id="PS50106">
    <property type="entry name" value="PDZ"/>
    <property type="match status" value="1"/>
</dbReference>
<name>A0A2T0LME5_9PSEU</name>
<organism evidence="7 8">
    <name type="scientific">Prauserella shujinwangii</name>
    <dbReference type="NCBI Taxonomy" id="1453103"/>
    <lineage>
        <taxon>Bacteria</taxon>
        <taxon>Bacillati</taxon>
        <taxon>Actinomycetota</taxon>
        <taxon>Actinomycetes</taxon>
        <taxon>Pseudonocardiales</taxon>
        <taxon>Pseudonocardiaceae</taxon>
        <taxon>Prauserella</taxon>
    </lineage>
</organism>
<dbReference type="Gene3D" id="2.40.10.10">
    <property type="entry name" value="Trypsin-like serine proteases"/>
    <property type="match status" value="2"/>
</dbReference>
<comment type="caution">
    <text evidence="7">The sequence shown here is derived from an EMBL/GenBank/DDBJ whole genome shotgun (WGS) entry which is preliminary data.</text>
</comment>
<comment type="similarity">
    <text evidence="1">Belongs to the peptidase S1C family.</text>
</comment>
<keyword evidence="5" id="KW-0812">Transmembrane</keyword>
<sequence length="524" mass="52883">MMSQPPNSHHEEAGGQEGRLRPRPLHRPSVDPAQAATFGRPRGVEGSFDPPAQGREHGGGHGNGNGNGNGAGHQLVSAPPPPESLVEAFRRPPGADGVVLQRPDDDPGTGSRADGEPEAPLWSSSGDPWRDPGSGAVLGGPAVPAADGADERAERPRGPLLSLPEVLFGRRVKPTALALLGVVALLVGAAGGFVGWGLANAGNSLTGELNIAEAQAGKERPAGSIADIARRVSPAVVSIEVKSGQSGGVGSGVVIDPEGYVVTNHHVVSQAARDDAAGITAVFIDGTRAEARIVGTDPKTDLAVLKVNVSNPVAIEVGRSADLAPGDAVVAVGSPFGLENTVTEGIVSALNRPVTAPGENGEPPITYDAIQTDAAINPGNSGGALVDSTGALVGINSLIRTVGTGGEGGSIGLGFAIPVDQVVRISEALIADGEVKHADMGVNAASVAANTSEGAQVRNVVTDGPADKAGITEGDVITMVGDRQVRNAAELTVAVREHEVGEVVPVRIVREGRPFTVDVTLGSD</sequence>
<evidence type="ECO:0000256" key="3">
    <source>
        <dbReference type="ARBA" id="ARBA00022801"/>
    </source>
</evidence>
<proteinExistence type="inferred from homology"/>
<keyword evidence="3" id="KW-0378">Hydrolase</keyword>
<evidence type="ECO:0000313" key="7">
    <source>
        <dbReference type="EMBL" id="PRX44251.1"/>
    </source>
</evidence>
<reference evidence="7 8" key="1">
    <citation type="submission" date="2018-03" db="EMBL/GenBank/DDBJ databases">
        <title>Genomic Encyclopedia of Type Strains, Phase III (KMG-III): the genomes of soil and plant-associated and newly described type strains.</title>
        <authorList>
            <person name="Whitman W."/>
        </authorList>
    </citation>
    <scope>NUCLEOTIDE SEQUENCE [LARGE SCALE GENOMIC DNA]</scope>
    <source>
        <strain evidence="7 8">CGMCC 4.7125</strain>
    </source>
</reference>
<dbReference type="InterPro" id="IPR043504">
    <property type="entry name" value="Peptidase_S1_PA_chymotrypsin"/>
</dbReference>
<dbReference type="EMBL" id="PVNH01000012">
    <property type="protein sequence ID" value="PRX44251.1"/>
    <property type="molecule type" value="Genomic_DNA"/>
</dbReference>
<dbReference type="InterPro" id="IPR001940">
    <property type="entry name" value="Peptidase_S1C"/>
</dbReference>
<evidence type="ECO:0000256" key="5">
    <source>
        <dbReference type="SAM" id="Phobius"/>
    </source>
</evidence>
<dbReference type="PANTHER" id="PTHR43343">
    <property type="entry name" value="PEPTIDASE S12"/>
    <property type="match status" value="1"/>
</dbReference>
<feature type="compositionally biased region" description="Gly residues" evidence="4">
    <location>
        <begin position="60"/>
        <end position="71"/>
    </location>
</feature>
<dbReference type="SUPFAM" id="SSF50156">
    <property type="entry name" value="PDZ domain-like"/>
    <property type="match status" value="1"/>
</dbReference>
<dbReference type="InterPro" id="IPR051201">
    <property type="entry name" value="Chloro_Bact_Ser_Proteases"/>
</dbReference>
<evidence type="ECO:0000256" key="2">
    <source>
        <dbReference type="ARBA" id="ARBA00022670"/>
    </source>
</evidence>
<dbReference type="Gene3D" id="2.30.42.10">
    <property type="match status" value="1"/>
</dbReference>
<dbReference type="PRINTS" id="PR00834">
    <property type="entry name" value="PROTEASES2C"/>
</dbReference>
<keyword evidence="5" id="KW-1133">Transmembrane helix</keyword>
<keyword evidence="2 7" id="KW-0645">Protease</keyword>
<gene>
    <name evidence="7" type="ORF">B0I33_112129</name>
</gene>
<dbReference type="AlphaFoldDB" id="A0A2T0LME5"/>
<evidence type="ECO:0000313" key="8">
    <source>
        <dbReference type="Proteomes" id="UP000238362"/>
    </source>
</evidence>
<dbReference type="GO" id="GO:0006508">
    <property type="term" value="P:proteolysis"/>
    <property type="evidence" value="ECO:0007669"/>
    <property type="project" value="UniProtKB-KW"/>
</dbReference>
<evidence type="ECO:0000256" key="4">
    <source>
        <dbReference type="SAM" id="MobiDB-lite"/>
    </source>
</evidence>
<evidence type="ECO:0000259" key="6">
    <source>
        <dbReference type="PROSITE" id="PS50106"/>
    </source>
</evidence>
<dbReference type="SUPFAM" id="SSF50494">
    <property type="entry name" value="Trypsin-like serine proteases"/>
    <property type="match status" value="1"/>
</dbReference>
<feature type="domain" description="PDZ" evidence="6">
    <location>
        <begin position="429"/>
        <end position="512"/>
    </location>
</feature>